<keyword evidence="6" id="KW-0418">Kinase</keyword>
<dbReference type="Pfam" id="PF00512">
    <property type="entry name" value="HisKA"/>
    <property type="match status" value="1"/>
</dbReference>
<accession>Q1ZN50</accession>
<evidence type="ECO:0000256" key="1">
    <source>
        <dbReference type="ARBA" id="ARBA00000085"/>
    </source>
</evidence>
<dbReference type="PROSITE" id="PS50109">
    <property type="entry name" value="HIS_KIN"/>
    <property type="match status" value="1"/>
</dbReference>
<dbReference type="Gene3D" id="3.30.565.10">
    <property type="entry name" value="Histidine kinase-like ATPase, C-terminal domain"/>
    <property type="match status" value="1"/>
</dbReference>
<dbReference type="GO" id="GO:0000155">
    <property type="term" value="F:phosphorelay sensor kinase activity"/>
    <property type="evidence" value="ECO:0007669"/>
    <property type="project" value="InterPro"/>
</dbReference>
<sequence length="423" mass="48125">MIFRLFGNSRTLTGRLATFFTLVALAIGLMTFVIFIFALQWSEDRAGERMLLVDRDEAVYRFTQGETGIIQIDWLTKAYNSYADVPQPFRDFVKTKEYFLDEVAFDSLPSEYMVYVGHYYVKGKKTPLVLIAQIEKIEFGFKELIYAASVVLVIILSLIALFGIVLRRLSQKLISPLNDINLQLEQHGTDIGIPFTMSPEAAEEFQTLTKKMNSYREEARSLLKREQAFARYASHELRTPLTIVKGSTKLLSRRDVDEFQQRQIVRLNEASMQMETMIDTLLSLVRYEKSEDLAPEREFNKQELEKIIEQNSAQALEKNLQIDLQVESNPIVRAAPPVMNMLIGNILRNAIAATEKKGKIKIIQDSLQLAIFDQGHGLTSTSSSDGHGLGLLIVDDLCRRYQWQFSLSNNPGGGCVAKIQFIK</sequence>
<dbReference type="InterPro" id="IPR003594">
    <property type="entry name" value="HATPase_dom"/>
</dbReference>
<dbReference type="EMBL" id="AAOJ01000006">
    <property type="protein sequence ID" value="EAS63488.1"/>
    <property type="molecule type" value="Genomic_DNA"/>
</dbReference>
<dbReference type="AlphaFoldDB" id="Q1ZN50"/>
<dbReference type="OrthoDB" id="9121563at2"/>
<dbReference type="EC" id="2.7.13.3" evidence="2"/>
<dbReference type="RefSeq" id="WP_005363707.1">
    <property type="nucleotide sequence ID" value="NZ_CH902599.1"/>
</dbReference>
<comment type="catalytic activity">
    <reaction evidence="1">
        <text>ATP + protein L-histidine = ADP + protein N-phospho-L-histidine.</text>
        <dbReference type="EC" id="2.7.13.3"/>
    </reaction>
</comment>
<keyword evidence="3" id="KW-0597">Phosphoprotein</keyword>
<dbReference type="Proteomes" id="UP000001603">
    <property type="component" value="Unassembled WGS sequence"/>
</dbReference>
<keyword evidence="5 8" id="KW-0812">Transmembrane</keyword>
<evidence type="ECO:0000256" key="6">
    <source>
        <dbReference type="ARBA" id="ARBA00022777"/>
    </source>
</evidence>
<dbReference type="Pfam" id="PF02518">
    <property type="entry name" value="HATPase_c"/>
    <property type="match status" value="1"/>
</dbReference>
<protein>
    <recommendedName>
        <fullName evidence="2">histidine kinase</fullName>
        <ecNumber evidence="2">2.7.13.3</ecNumber>
    </recommendedName>
</protein>
<keyword evidence="8" id="KW-0472">Membrane</keyword>
<dbReference type="SUPFAM" id="SSF55874">
    <property type="entry name" value="ATPase domain of HSP90 chaperone/DNA topoisomerase II/histidine kinase"/>
    <property type="match status" value="1"/>
</dbReference>
<reference evidence="10 11" key="1">
    <citation type="journal article" date="2009" name="Proc. Natl. Acad. Sci. U.S.A.">
        <title>The genomic basis of trophic strategy in marine bacteria.</title>
        <authorList>
            <person name="Lauro F.M."/>
            <person name="McDougald D."/>
            <person name="Thomas T."/>
            <person name="Williams T.J."/>
            <person name="Egan S."/>
            <person name="Rice S."/>
            <person name="DeMaere M.Z."/>
            <person name="Ting L."/>
            <person name="Ertan H."/>
            <person name="Johnson J."/>
            <person name="Ferriera S."/>
            <person name="Lapidus A."/>
            <person name="Anderson I."/>
            <person name="Kyrpides N."/>
            <person name="Munk A.C."/>
            <person name="Detter C."/>
            <person name="Han C.S."/>
            <person name="Brown M.V."/>
            <person name="Robb F.T."/>
            <person name="Kjelleberg S."/>
            <person name="Cavicchioli R."/>
        </authorList>
    </citation>
    <scope>NUCLEOTIDE SEQUENCE [LARGE SCALE GENOMIC DNA]</scope>
    <source>
        <strain evidence="10 11">S14</strain>
    </source>
</reference>
<evidence type="ECO:0000313" key="11">
    <source>
        <dbReference type="Proteomes" id="UP000001603"/>
    </source>
</evidence>
<dbReference type="PANTHER" id="PTHR45436:SF16">
    <property type="entry name" value="HISTIDINE KINASE"/>
    <property type="match status" value="1"/>
</dbReference>
<evidence type="ECO:0000256" key="2">
    <source>
        <dbReference type="ARBA" id="ARBA00012438"/>
    </source>
</evidence>
<proteinExistence type="predicted"/>
<dbReference type="InterPro" id="IPR036097">
    <property type="entry name" value="HisK_dim/P_sf"/>
</dbReference>
<dbReference type="SUPFAM" id="SSF47384">
    <property type="entry name" value="Homodimeric domain of signal transducing histidine kinase"/>
    <property type="match status" value="1"/>
</dbReference>
<evidence type="ECO:0000256" key="8">
    <source>
        <dbReference type="SAM" id="Phobius"/>
    </source>
</evidence>
<name>Q1ZN50_PHOAS</name>
<feature type="transmembrane region" description="Helical" evidence="8">
    <location>
        <begin position="12"/>
        <end position="41"/>
    </location>
</feature>
<dbReference type="SMART" id="SM00388">
    <property type="entry name" value="HisKA"/>
    <property type="match status" value="1"/>
</dbReference>
<dbReference type="eggNOG" id="COG0642">
    <property type="taxonomic scope" value="Bacteria"/>
</dbReference>
<dbReference type="HOGENOM" id="CLU_000445_89_37_6"/>
<evidence type="ECO:0000256" key="3">
    <source>
        <dbReference type="ARBA" id="ARBA00022553"/>
    </source>
</evidence>
<evidence type="ECO:0000256" key="4">
    <source>
        <dbReference type="ARBA" id="ARBA00022679"/>
    </source>
</evidence>
<dbReference type="InterPro" id="IPR036890">
    <property type="entry name" value="HATPase_C_sf"/>
</dbReference>
<dbReference type="InterPro" id="IPR003661">
    <property type="entry name" value="HisK_dim/P_dom"/>
</dbReference>
<evidence type="ECO:0000256" key="7">
    <source>
        <dbReference type="ARBA" id="ARBA00022989"/>
    </source>
</evidence>
<dbReference type="GO" id="GO:0005886">
    <property type="term" value="C:plasma membrane"/>
    <property type="evidence" value="ECO:0007669"/>
    <property type="project" value="TreeGrafter"/>
</dbReference>
<evidence type="ECO:0000259" key="9">
    <source>
        <dbReference type="PROSITE" id="PS50109"/>
    </source>
</evidence>
<dbReference type="InterPro" id="IPR050428">
    <property type="entry name" value="TCS_sensor_his_kinase"/>
</dbReference>
<organism evidence="10 11">
    <name type="scientific">Photobacterium angustum (strain S14 / CCUG 15956)</name>
    <name type="common">Vibrio sp. (strain S14 / CCUG 15956)</name>
    <dbReference type="NCBI Taxonomy" id="314292"/>
    <lineage>
        <taxon>Bacteria</taxon>
        <taxon>Pseudomonadati</taxon>
        <taxon>Pseudomonadota</taxon>
        <taxon>Gammaproteobacteria</taxon>
        <taxon>Vibrionales</taxon>
        <taxon>Vibrionaceae</taxon>
        <taxon>Photobacterium</taxon>
    </lineage>
</organism>
<evidence type="ECO:0000256" key="5">
    <source>
        <dbReference type="ARBA" id="ARBA00022692"/>
    </source>
</evidence>
<dbReference type="InterPro" id="IPR005467">
    <property type="entry name" value="His_kinase_dom"/>
</dbReference>
<evidence type="ECO:0000313" key="10">
    <source>
        <dbReference type="EMBL" id="EAS63488.1"/>
    </source>
</evidence>
<comment type="caution">
    <text evidence="10">The sequence shown here is derived from an EMBL/GenBank/DDBJ whole genome shotgun (WGS) entry which is preliminary data.</text>
</comment>
<dbReference type="CDD" id="cd00082">
    <property type="entry name" value="HisKA"/>
    <property type="match status" value="1"/>
</dbReference>
<keyword evidence="4" id="KW-0808">Transferase</keyword>
<dbReference type="Gene3D" id="1.10.287.130">
    <property type="match status" value="1"/>
</dbReference>
<keyword evidence="7 8" id="KW-1133">Transmembrane helix</keyword>
<feature type="domain" description="Histidine kinase" evidence="9">
    <location>
        <begin position="232"/>
        <end position="423"/>
    </location>
</feature>
<dbReference type="PANTHER" id="PTHR45436">
    <property type="entry name" value="SENSOR HISTIDINE KINASE YKOH"/>
    <property type="match status" value="1"/>
</dbReference>
<gene>
    <name evidence="10" type="ORF">VAS14_08450</name>
</gene>
<feature type="transmembrane region" description="Helical" evidence="8">
    <location>
        <begin position="144"/>
        <end position="166"/>
    </location>
</feature>